<dbReference type="Proteomes" id="UP001209885">
    <property type="component" value="Unassembled WGS sequence"/>
</dbReference>
<dbReference type="Pfam" id="PF24961">
    <property type="entry name" value="NfeD_membrane"/>
    <property type="match status" value="1"/>
</dbReference>
<evidence type="ECO:0000256" key="4">
    <source>
        <dbReference type="ARBA" id="ARBA00023136"/>
    </source>
</evidence>
<dbReference type="InterPro" id="IPR012340">
    <property type="entry name" value="NA-bd_OB-fold"/>
</dbReference>
<dbReference type="SUPFAM" id="SSF52096">
    <property type="entry name" value="ClpP/crotonase"/>
    <property type="match status" value="1"/>
</dbReference>
<dbReference type="InterPro" id="IPR056738">
    <property type="entry name" value="NfeD1b_N"/>
</dbReference>
<keyword evidence="10" id="KW-1185">Reference proteome</keyword>
<accession>A0ABT3RVJ7</accession>
<evidence type="ECO:0000256" key="3">
    <source>
        <dbReference type="ARBA" id="ARBA00022989"/>
    </source>
</evidence>
<dbReference type="InterPro" id="IPR029045">
    <property type="entry name" value="ClpP/crotonase-like_dom_sf"/>
</dbReference>
<dbReference type="Pfam" id="PF25145">
    <property type="entry name" value="NfeD1b_N"/>
    <property type="match status" value="1"/>
</dbReference>
<feature type="transmembrane region" description="Helical" evidence="5">
    <location>
        <begin position="221"/>
        <end position="244"/>
    </location>
</feature>
<reference evidence="9 10" key="1">
    <citation type="submission" date="2022-11" db="EMBL/GenBank/DDBJ databases">
        <title>The characterization of three novel Bacteroidetes species and genomic analysis of their roles in tidal elemental geochemical cycles.</title>
        <authorList>
            <person name="Ma K."/>
        </authorList>
    </citation>
    <scope>NUCLEOTIDE SEQUENCE [LARGE SCALE GENOMIC DNA]</scope>
    <source>
        <strain evidence="9 10">M17</strain>
    </source>
</reference>
<dbReference type="SUPFAM" id="SSF141322">
    <property type="entry name" value="NfeD domain-like"/>
    <property type="match status" value="1"/>
</dbReference>
<sequence length="446" mass="48715">MVNKLKLFTILYFLVFLSAFGQETSKVLILTVDSEIDPRTNRYIELGMEKAVEEEFDAIILELDTYGGLVTDANDIRERILRSDIPVYAYINTDAASAGALISIACDSIYMAPASSIGAATVVTQTGEAAPDKYQSYMRSIMRATAEKRGRDPRIAEGMVDETLEIDSISPAGDVITFSTSEAIKYGYCEAQVDSYQDILDRTNLSEAQTEDFTLSWTEKVISLVLNPVVSGFLILIMVGGIYYELQTPGVGFPIAASILAAVLYFIPYYLNGLAANWEILIFFIGIILLALEIFVIPGFGVAGVSGLILIFTSLTLVMLDNDNFNFDFVNIESIVRAIGIVVTSSLVAGVMMIVGGVTIYKSPIFSKIALSYEATKELGYTSKVKNEEDLTGKIGTAYTVLRPSGKVTIGDDYYDAYTRGEFIARGQRIVVIRDEGSSLLVKAKA</sequence>
<dbReference type="Gene3D" id="2.40.50.140">
    <property type="entry name" value="Nucleic acid-binding proteins"/>
    <property type="match status" value="1"/>
</dbReference>
<dbReference type="CDD" id="cd07021">
    <property type="entry name" value="Clp_protease_NfeD_like"/>
    <property type="match status" value="1"/>
</dbReference>
<organism evidence="9 10">
    <name type="scientific">Mangrovivirga halotolerans</name>
    <dbReference type="NCBI Taxonomy" id="2993936"/>
    <lineage>
        <taxon>Bacteria</taxon>
        <taxon>Pseudomonadati</taxon>
        <taxon>Bacteroidota</taxon>
        <taxon>Cytophagia</taxon>
        <taxon>Cytophagales</taxon>
        <taxon>Mangrovivirgaceae</taxon>
        <taxon>Mangrovivirga</taxon>
    </lineage>
</organism>
<keyword evidence="4 5" id="KW-0472">Membrane</keyword>
<feature type="domain" description="NfeD1b N-terminal" evidence="8">
    <location>
        <begin position="26"/>
        <end position="211"/>
    </location>
</feature>
<protein>
    <submittedName>
        <fullName evidence="9">Nodulation protein NfeD</fullName>
    </submittedName>
</protein>
<keyword evidence="2 5" id="KW-0812">Transmembrane</keyword>
<keyword evidence="3 5" id="KW-1133">Transmembrane helix</keyword>
<dbReference type="InterPro" id="IPR052165">
    <property type="entry name" value="Membrane_assoc_protease"/>
</dbReference>
<proteinExistence type="predicted"/>
<comment type="caution">
    <text evidence="9">The sequence shown here is derived from an EMBL/GenBank/DDBJ whole genome shotgun (WGS) entry which is preliminary data.</text>
</comment>
<dbReference type="Pfam" id="PF01957">
    <property type="entry name" value="NfeD"/>
    <property type="match status" value="1"/>
</dbReference>
<evidence type="ECO:0000259" key="8">
    <source>
        <dbReference type="Pfam" id="PF25145"/>
    </source>
</evidence>
<evidence type="ECO:0000313" key="9">
    <source>
        <dbReference type="EMBL" id="MCX2745808.1"/>
    </source>
</evidence>
<dbReference type="InterPro" id="IPR056739">
    <property type="entry name" value="NfeD_membrane"/>
</dbReference>
<dbReference type="Gene3D" id="3.90.226.10">
    <property type="entry name" value="2-enoyl-CoA Hydratase, Chain A, domain 1"/>
    <property type="match status" value="1"/>
</dbReference>
<feature type="transmembrane region" description="Helical" evidence="5">
    <location>
        <begin position="335"/>
        <end position="361"/>
    </location>
</feature>
<comment type="subcellular location">
    <subcellularLocation>
        <location evidence="1">Membrane</location>
        <topology evidence="1">Multi-pass membrane protein</topology>
    </subcellularLocation>
</comment>
<evidence type="ECO:0000313" key="10">
    <source>
        <dbReference type="Proteomes" id="UP001209885"/>
    </source>
</evidence>
<dbReference type="InterPro" id="IPR002810">
    <property type="entry name" value="NfeD-like_C"/>
</dbReference>
<feature type="transmembrane region" description="Helical" evidence="5">
    <location>
        <begin position="302"/>
        <end position="320"/>
    </location>
</feature>
<feature type="transmembrane region" description="Helical" evidence="5">
    <location>
        <begin position="277"/>
        <end position="295"/>
    </location>
</feature>
<evidence type="ECO:0000256" key="1">
    <source>
        <dbReference type="ARBA" id="ARBA00004141"/>
    </source>
</evidence>
<dbReference type="PANTHER" id="PTHR33507">
    <property type="entry name" value="INNER MEMBRANE PROTEIN YBBJ"/>
    <property type="match status" value="1"/>
</dbReference>
<name>A0ABT3RVJ7_9BACT</name>
<evidence type="ECO:0000259" key="6">
    <source>
        <dbReference type="Pfam" id="PF01957"/>
    </source>
</evidence>
<gene>
    <name evidence="9" type="ORF">OO013_18135</name>
</gene>
<evidence type="ECO:0000259" key="7">
    <source>
        <dbReference type="Pfam" id="PF24961"/>
    </source>
</evidence>
<feature type="domain" description="NfeD integral membrane" evidence="7">
    <location>
        <begin position="230"/>
        <end position="352"/>
    </location>
</feature>
<dbReference type="PANTHER" id="PTHR33507:SF3">
    <property type="entry name" value="INNER MEMBRANE PROTEIN YBBJ"/>
    <property type="match status" value="1"/>
</dbReference>
<evidence type="ECO:0000256" key="5">
    <source>
        <dbReference type="SAM" id="Phobius"/>
    </source>
</evidence>
<dbReference type="RefSeq" id="WP_266058408.1">
    <property type="nucleotide sequence ID" value="NZ_JAPFQN010000011.1"/>
</dbReference>
<evidence type="ECO:0000256" key="2">
    <source>
        <dbReference type="ARBA" id="ARBA00022692"/>
    </source>
</evidence>
<feature type="domain" description="NfeD-like C-terminal" evidence="6">
    <location>
        <begin position="389"/>
        <end position="443"/>
    </location>
</feature>
<feature type="transmembrane region" description="Helical" evidence="5">
    <location>
        <begin position="251"/>
        <end position="271"/>
    </location>
</feature>
<dbReference type="EMBL" id="JAPFQN010000011">
    <property type="protein sequence ID" value="MCX2745808.1"/>
    <property type="molecule type" value="Genomic_DNA"/>
</dbReference>